<evidence type="ECO:0000313" key="1">
    <source>
        <dbReference type="EMBL" id="EHQ08277.1"/>
    </source>
</evidence>
<name>H2CKH2_9LEPT</name>
<reference evidence="1 2" key="1">
    <citation type="submission" date="2011-10" db="EMBL/GenBank/DDBJ databases">
        <title>The Improved High-Quality Draft genome of Leptonema illini DSM 21528.</title>
        <authorList>
            <consortium name="US DOE Joint Genome Institute (JGI-PGF)"/>
            <person name="Lucas S."/>
            <person name="Copeland A."/>
            <person name="Lapidus A."/>
            <person name="Glavina del Rio T."/>
            <person name="Dalin E."/>
            <person name="Tice H."/>
            <person name="Bruce D."/>
            <person name="Goodwin L."/>
            <person name="Pitluck S."/>
            <person name="Peters L."/>
            <person name="Mikhailova N."/>
            <person name="Held B."/>
            <person name="Kyrpides N."/>
            <person name="Mavromatis K."/>
            <person name="Ivanova N."/>
            <person name="Markowitz V."/>
            <person name="Cheng J.-F."/>
            <person name="Hugenholtz P."/>
            <person name="Woyke T."/>
            <person name="Wu D."/>
            <person name="Gronow S."/>
            <person name="Wellnitz S."/>
            <person name="Brambilla E.-M."/>
            <person name="Klenk H.-P."/>
            <person name="Eisen J.A."/>
        </authorList>
    </citation>
    <scope>NUCLEOTIDE SEQUENCE [LARGE SCALE GENOMIC DNA]</scope>
    <source>
        <strain evidence="1 2">DSM 21528</strain>
    </source>
</reference>
<proteinExistence type="predicted"/>
<dbReference type="AlphaFoldDB" id="H2CKH2"/>
<accession>H2CKH2</accession>
<keyword evidence="2" id="KW-1185">Reference proteome</keyword>
<dbReference type="HOGENOM" id="CLU_2617707_0_0_12"/>
<organism evidence="1 2">
    <name type="scientific">Leptonema illini DSM 21528</name>
    <dbReference type="NCBI Taxonomy" id="929563"/>
    <lineage>
        <taxon>Bacteria</taxon>
        <taxon>Pseudomonadati</taxon>
        <taxon>Spirochaetota</taxon>
        <taxon>Spirochaetia</taxon>
        <taxon>Leptospirales</taxon>
        <taxon>Leptospiraceae</taxon>
        <taxon>Leptonema</taxon>
    </lineage>
</organism>
<dbReference type="Proteomes" id="UP000005737">
    <property type="component" value="Unassembled WGS sequence"/>
</dbReference>
<protein>
    <submittedName>
        <fullName evidence="1">Uncharacterized protein</fullName>
    </submittedName>
</protein>
<sequence>MVVTLYNDPASLDVFYAVTRAPGREPAYFSVRMREGDRMKKRIAPSLLPVRTNPEEAESDLRSYAKQKGWRIAGTLEI</sequence>
<dbReference type="RefSeq" id="WP_002774790.1">
    <property type="nucleotide sequence ID" value="NZ_JH597773.1"/>
</dbReference>
<gene>
    <name evidence="1" type="ORF">Lepil_3620</name>
</gene>
<evidence type="ECO:0000313" key="2">
    <source>
        <dbReference type="Proteomes" id="UP000005737"/>
    </source>
</evidence>
<dbReference type="EMBL" id="JH597773">
    <property type="protein sequence ID" value="EHQ08277.1"/>
    <property type="molecule type" value="Genomic_DNA"/>
</dbReference>
<dbReference type="STRING" id="183.GCA_002009735_02053"/>